<dbReference type="Proteomes" id="UP000244956">
    <property type="component" value="Unassembled WGS sequence"/>
</dbReference>
<dbReference type="EMBL" id="QEWP01000014">
    <property type="protein sequence ID" value="PWD98436.1"/>
    <property type="molecule type" value="Genomic_DNA"/>
</dbReference>
<evidence type="ECO:0000313" key="2">
    <source>
        <dbReference type="Proteomes" id="UP000244956"/>
    </source>
</evidence>
<gene>
    <name evidence="1" type="ORF">DDZ16_15260</name>
</gene>
<evidence type="ECO:0000313" key="1">
    <source>
        <dbReference type="EMBL" id="PWD98436.1"/>
    </source>
</evidence>
<comment type="caution">
    <text evidence="1">The sequence shown here is derived from an EMBL/GenBank/DDBJ whole genome shotgun (WGS) entry which is preliminary data.</text>
</comment>
<proteinExistence type="predicted"/>
<organism evidence="1 2">
    <name type="scientific">Marinilabilia rubra</name>
    <dbReference type="NCBI Taxonomy" id="2162893"/>
    <lineage>
        <taxon>Bacteria</taxon>
        <taxon>Pseudomonadati</taxon>
        <taxon>Bacteroidota</taxon>
        <taxon>Bacteroidia</taxon>
        <taxon>Marinilabiliales</taxon>
        <taxon>Marinilabiliaceae</taxon>
        <taxon>Marinilabilia</taxon>
    </lineage>
</organism>
<accession>A0A2U2B5W0</accession>
<keyword evidence="2" id="KW-1185">Reference proteome</keyword>
<sequence>MAFSSLSAQNLSKKAKEKIDQEVSEMARVMDLDDTQKAKVLELKTQQILARKLLRDNVEKGTDQFKEAKSKINQEFRGGFKEVCTRDQLKKWRKHQKAKK</sequence>
<reference evidence="1 2" key="1">
    <citation type="submission" date="2018-05" db="EMBL/GenBank/DDBJ databases">
        <title>Marinilabilia rubrum sp. nov., isolated from saltern sediment.</title>
        <authorList>
            <person name="Zhang R."/>
        </authorList>
    </citation>
    <scope>NUCLEOTIDE SEQUENCE [LARGE SCALE GENOMIC DNA]</scope>
    <source>
        <strain evidence="1 2">WTE16</strain>
    </source>
</reference>
<dbReference type="AlphaFoldDB" id="A0A2U2B5W0"/>
<name>A0A2U2B5W0_9BACT</name>
<protein>
    <submittedName>
        <fullName evidence="1">Uncharacterized protein</fullName>
    </submittedName>
</protein>